<dbReference type="OrthoDB" id="410458at2759"/>
<protein>
    <recommendedName>
        <fullName evidence="3">Thiol-disulfide oxidoreductase DCC</fullName>
    </recommendedName>
</protein>
<accession>A0A8J5HRI5</accession>
<proteinExistence type="predicted"/>
<evidence type="ECO:0000313" key="1">
    <source>
        <dbReference type="EMBL" id="KAG6534007.1"/>
    </source>
</evidence>
<evidence type="ECO:0008006" key="3">
    <source>
        <dbReference type="Google" id="ProtNLM"/>
    </source>
</evidence>
<reference evidence="1 2" key="1">
    <citation type="submission" date="2020-08" db="EMBL/GenBank/DDBJ databases">
        <title>Plant Genome Project.</title>
        <authorList>
            <person name="Zhang R.-G."/>
        </authorList>
    </citation>
    <scope>NUCLEOTIDE SEQUENCE [LARGE SCALE GENOMIC DNA]</scope>
    <source>
        <tissue evidence="1">Rhizome</tissue>
    </source>
</reference>
<dbReference type="Proteomes" id="UP000734854">
    <property type="component" value="Unassembled WGS sequence"/>
</dbReference>
<dbReference type="Pfam" id="PF04134">
    <property type="entry name" value="DCC1-like"/>
    <property type="match status" value="1"/>
</dbReference>
<sequence>MHLNCGSADANVHDFLPRHLANAQRSQRVRSNHQSFSIGTVSQDLAFSSSHSAMTLVLPVSLGSLPIGATRVRFKQTQAPVAALGIQSPPSSFSGSVDWVKVTDGEFFQTDSRPIMLFDGVCNLCNGGVRFVRDNDRNRMIRYEALQSESGRKLLQRCGRSSDDISSVVLVEKDRCSIKSEAVLRIMEFLGLPFPQLAFFLKIAPLFVRDFSYDIVANNRYALFGRTETESCEI</sequence>
<comment type="caution">
    <text evidence="1">The sequence shown here is derived from an EMBL/GenBank/DDBJ whole genome shotgun (WGS) entry which is preliminary data.</text>
</comment>
<dbReference type="EMBL" id="JACMSC010000002">
    <property type="protein sequence ID" value="KAG6534007.1"/>
    <property type="molecule type" value="Genomic_DNA"/>
</dbReference>
<dbReference type="PANTHER" id="PTHR33639:SF2">
    <property type="entry name" value="DUF393 DOMAIN-CONTAINING PROTEIN"/>
    <property type="match status" value="1"/>
</dbReference>
<keyword evidence="2" id="KW-1185">Reference proteome</keyword>
<dbReference type="GO" id="GO:0015035">
    <property type="term" value="F:protein-disulfide reductase activity"/>
    <property type="evidence" value="ECO:0007669"/>
    <property type="project" value="InterPro"/>
</dbReference>
<gene>
    <name evidence="1" type="ORF">ZIOFF_007888</name>
</gene>
<dbReference type="AlphaFoldDB" id="A0A8J5HRI5"/>
<organism evidence="1 2">
    <name type="scientific">Zingiber officinale</name>
    <name type="common">Ginger</name>
    <name type="synonym">Amomum zingiber</name>
    <dbReference type="NCBI Taxonomy" id="94328"/>
    <lineage>
        <taxon>Eukaryota</taxon>
        <taxon>Viridiplantae</taxon>
        <taxon>Streptophyta</taxon>
        <taxon>Embryophyta</taxon>
        <taxon>Tracheophyta</taxon>
        <taxon>Spermatophyta</taxon>
        <taxon>Magnoliopsida</taxon>
        <taxon>Liliopsida</taxon>
        <taxon>Zingiberales</taxon>
        <taxon>Zingiberaceae</taxon>
        <taxon>Zingiber</taxon>
    </lineage>
</organism>
<dbReference type="InterPro" id="IPR007263">
    <property type="entry name" value="DCC1-like"/>
</dbReference>
<dbReference type="InterPro" id="IPR052927">
    <property type="entry name" value="DCC_oxidoreductase"/>
</dbReference>
<name>A0A8J5HRI5_ZINOF</name>
<dbReference type="PANTHER" id="PTHR33639">
    <property type="entry name" value="THIOL-DISULFIDE OXIDOREDUCTASE DCC"/>
    <property type="match status" value="1"/>
</dbReference>
<evidence type="ECO:0000313" key="2">
    <source>
        <dbReference type="Proteomes" id="UP000734854"/>
    </source>
</evidence>